<organism evidence="1 2">
    <name type="scientific">Ketogulonicigenium robustum</name>
    <dbReference type="NCBI Taxonomy" id="92947"/>
    <lineage>
        <taxon>Bacteria</taxon>
        <taxon>Pseudomonadati</taxon>
        <taxon>Pseudomonadota</taxon>
        <taxon>Alphaproteobacteria</taxon>
        <taxon>Rhodobacterales</taxon>
        <taxon>Roseobacteraceae</taxon>
        <taxon>Ketogulonicigenium</taxon>
    </lineage>
</organism>
<dbReference type="KEGG" id="kro:BVG79_00173"/>
<protein>
    <submittedName>
        <fullName evidence="1">Uncharacterized protein</fullName>
    </submittedName>
</protein>
<evidence type="ECO:0000313" key="2">
    <source>
        <dbReference type="Proteomes" id="UP000242447"/>
    </source>
</evidence>
<dbReference type="Proteomes" id="UP000242447">
    <property type="component" value="Chromosome"/>
</dbReference>
<dbReference type="EMBL" id="CP019937">
    <property type="protein sequence ID" value="ARO13533.1"/>
    <property type="molecule type" value="Genomic_DNA"/>
</dbReference>
<evidence type="ECO:0000313" key="1">
    <source>
        <dbReference type="EMBL" id="ARO13533.1"/>
    </source>
</evidence>
<name>A0A1W6NWL5_9RHOB</name>
<accession>A0A1W6NWL5</accession>
<sequence>MGAYPAGDPAAQLAATNKIDEGRRLGAALPLWADDAAPRAAAWACVTG</sequence>
<dbReference type="AlphaFoldDB" id="A0A1W6NWL5"/>
<keyword evidence="2" id="KW-1185">Reference proteome</keyword>
<gene>
    <name evidence="1" type="ORF">BVG79_00173</name>
</gene>
<dbReference type="STRING" id="92947.BVG79_00173"/>
<proteinExistence type="predicted"/>
<reference evidence="1 2" key="1">
    <citation type="submission" date="2017-02" db="EMBL/GenBank/DDBJ databases">
        <title>Ketogulonicigenium robustum SPU B003 Genome sequencing and assembly.</title>
        <authorList>
            <person name="Li Y."/>
            <person name="Liu L."/>
            <person name="Wang C."/>
            <person name="Zhang M."/>
            <person name="Zhang T."/>
            <person name="Zhang Y."/>
        </authorList>
    </citation>
    <scope>NUCLEOTIDE SEQUENCE [LARGE SCALE GENOMIC DNA]</scope>
    <source>
        <strain evidence="1 2">SPU_B003</strain>
    </source>
</reference>